<dbReference type="AlphaFoldDB" id="B4N5S2"/>
<dbReference type="InParanoid" id="B4N5S2"/>
<dbReference type="HOGENOM" id="CLU_761351_0_0_1"/>
<organism evidence="1 2">
    <name type="scientific">Drosophila willistoni</name>
    <name type="common">Fruit fly</name>
    <dbReference type="NCBI Taxonomy" id="7260"/>
    <lineage>
        <taxon>Eukaryota</taxon>
        <taxon>Metazoa</taxon>
        <taxon>Ecdysozoa</taxon>
        <taxon>Arthropoda</taxon>
        <taxon>Hexapoda</taxon>
        <taxon>Insecta</taxon>
        <taxon>Pterygota</taxon>
        <taxon>Neoptera</taxon>
        <taxon>Endopterygota</taxon>
        <taxon>Diptera</taxon>
        <taxon>Brachycera</taxon>
        <taxon>Muscomorpha</taxon>
        <taxon>Ephydroidea</taxon>
        <taxon>Drosophilidae</taxon>
        <taxon>Drosophila</taxon>
        <taxon>Sophophora</taxon>
    </lineage>
</organism>
<dbReference type="Proteomes" id="UP000007798">
    <property type="component" value="Unassembled WGS sequence"/>
</dbReference>
<evidence type="ECO:0000313" key="2">
    <source>
        <dbReference type="Proteomes" id="UP000007798"/>
    </source>
</evidence>
<protein>
    <submittedName>
        <fullName evidence="1">Uncharacterized protein</fullName>
    </submittedName>
</protein>
<accession>B4N5S2</accession>
<name>B4N5S2_DROWI</name>
<gene>
    <name evidence="1" type="primary">Dwil\GK17873</name>
    <name evidence="1" type="ORF">Dwil_GK17873</name>
</gene>
<dbReference type="EMBL" id="CH964154">
    <property type="protein sequence ID" value="EDW79711.2"/>
    <property type="molecule type" value="Genomic_DNA"/>
</dbReference>
<keyword evidence="2" id="KW-1185">Reference proteome</keyword>
<dbReference type="KEGG" id="dwi:6646175"/>
<sequence>MSPRHMGKDLDLETGMEMALEIAMEMDEETVLEMDMETDVEMEMDLVITIIIESPILINRSMDRALCLDITTVHHPHHCLSVVHIQILFKVNSFLEDSRKLFNHVQVKLAADLLILLVLIISNHVLVTINCQVKLEEVEAHSIPDLEIIDLAMINHLAANLLILLALLISNHVLVTINFQVKLEEVEARSIPDLEIIDLAMINHLAANLLIHLALLISNHVLAKINSQDKLIRMNNQMVVALSIPINKNLVKAQKIHSEMISNHRVQLEKQIVASLPIPTPYSHVPFLAAMCSTFKHLQRISRRTHFSLVQQTHKNSVQVTQQ</sequence>
<reference evidence="1 2" key="1">
    <citation type="journal article" date="2007" name="Nature">
        <title>Evolution of genes and genomes on the Drosophila phylogeny.</title>
        <authorList>
            <consortium name="Drosophila 12 Genomes Consortium"/>
            <person name="Clark A.G."/>
            <person name="Eisen M.B."/>
            <person name="Smith D.R."/>
            <person name="Bergman C.M."/>
            <person name="Oliver B."/>
            <person name="Markow T.A."/>
            <person name="Kaufman T.C."/>
            <person name="Kellis M."/>
            <person name="Gelbart W."/>
            <person name="Iyer V.N."/>
            <person name="Pollard D.A."/>
            <person name="Sackton T.B."/>
            <person name="Larracuente A.M."/>
            <person name="Singh N.D."/>
            <person name="Abad J.P."/>
            <person name="Abt D.N."/>
            <person name="Adryan B."/>
            <person name="Aguade M."/>
            <person name="Akashi H."/>
            <person name="Anderson W.W."/>
            <person name="Aquadro C.F."/>
            <person name="Ardell D.H."/>
            <person name="Arguello R."/>
            <person name="Artieri C.G."/>
            <person name="Barbash D.A."/>
            <person name="Barker D."/>
            <person name="Barsanti P."/>
            <person name="Batterham P."/>
            <person name="Batzoglou S."/>
            <person name="Begun D."/>
            <person name="Bhutkar A."/>
            <person name="Blanco E."/>
            <person name="Bosak S.A."/>
            <person name="Bradley R.K."/>
            <person name="Brand A.D."/>
            <person name="Brent M.R."/>
            <person name="Brooks A.N."/>
            <person name="Brown R.H."/>
            <person name="Butlin R.K."/>
            <person name="Caggese C."/>
            <person name="Calvi B.R."/>
            <person name="Bernardo de Carvalho A."/>
            <person name="Caspi A."/>
            <person name="Castrezana S."/>
            <person name="Celniker S.E."/>
            <person name="Chang J.L."/>
            <person name="Chapple C."/>
            <person name="Chatterji S."/>
            <person name="Chinwalla A."/>
            <person name="Civetta A."/>
            <person name="Clifton S.W."/>
            <person name="Comeron J.M."/>
            <person name="Costello J.C."/>
            <person name="Coyne J.A."/>
            <person name="Daub J."/>
            <person name="David R.G."/>
            <person name="Delcher A.L."/>
            <person name="Delehaunty K."/>
            <person name="Do C.B."/>
            <person name="Ebling H."/>
            <person name="Edwards K."/>
            <person name="Eickbush T."/>
            <person name="Evans J.D."/>
            <person name="Filipski A."/>
            <person name="Findeiss S."/>
            <person name="Freyhult E."/>
            <person name="Fulton L."/>
            <person name="Fulton R."/>
            <person name="Garcia A.C."/>
            <person name="Gardiner A."/>
            <person name="Garfield D.A."/>
            <person name="Garvin B.E."/>
            <person name="Gibson G."/>
            <person name="Gilbert D."/>
            <person name="Gnerre S."/>
            <person name="Godfrey J."/>
            <person name="Good R."/>
            <person name="Gotea V."/>
            <person name="Gravely B."/>
            <person name="Greenberg A.J."/>
            <person name="Griffiths-Jones S."/>
            <person name="Gross S."/>
            <person name="Guigo R."/>
            <person name="Gustafson E.A."/>
            <person name="Haerty W."/>
            <person name="Hahn M.W."/>
            <person name="Halligan D.L."/>
            <person name="Halpern A.L."/>
            <person name="Halter G.M."/>
            <person name="Han M.V."/>
            <person name="Heger A."/>
            <person name="Hillier L."/>
            <person name="Hinrichs A.S."/>
            <person name="Holmes I."/>
            <person name="Hoskins R.A."/>
            <person name="Hubisz M.J."/>
            <person name="Hultmark D."/>
            <person name="Huntley M.A."/>
            <person name="Jaffe D.B."/>
            <person name="Jagadeeshan S."/>
            <person name="Jeck W.R."/>
            <person name="Johnson J."/>
            <person name="Jones C.D."/>
            <person name="Jordan W.C."/>
            <person name="Karpen G.H."/>
            <person name="Kataoka E."/>
            <person name="Keightley P.D."/>
            <person name="Kheradpour P."/>
            <person name="Kirkness E.F."/>
            <person name="Koerich L.B."/>
            <person name="Kristiansen K."/>
            <person name="Kudrna D."/>
            <person name="Kulathinal R.J."/>
            <person name="Kumar S."/>
            <person name="Kwok R."/>
            <person name="Lander E."/>
            <person name="Langley C.H."/>
            <person name="Lapoint R."/>
            <person name="Lazzaro B.P."/>
            <person name="Lee S.J."/>
            <person name="Levesque L."/>
            <person name="Li R."/>
            <person name="Lin C.F."/>
            <person name="Lin M.F."/>
            <person name="Lindblad-Toh K."/>
            <person name="Llopart A."/>
            <person name="Long M."/>
            <person name="Low L."/>
            <person name="Lozovsky E."/>
            <person name="Lu J."/>
            <person name="Luo M."/>
            <person name="Machado C.A."/>
            <person name="Makalowski W."/>
            <person name="Marzo M."/>
            <person name="Matsuda M."/>
            <person name="Matzkin L."/>
            <person name="McAllister B."/>
            <person name="McBride C.S."/>
            <person name="McKernan B."/>
            <person name="McKernan K."/>
            <person name="Mendez-Lago M."/>
            <person name="Minx P."/>
            <person name="Mollenhauer M.U."/>
            <person name="Montooth K."/>
            <person name="Mount S.M."/>
            <person name="Mu X."/>
            <person name="Myers E."/>
            <person name="Negre B."/>
            <person name="Newfeld S."/>
            <person name="Nielsen R."/>
            <person name="Noor M.A."/>
            <person name="O'Grady P."/>
            <person name="Pachter L."/>
            <person name="Papaceit M."/>
            <person name="Parisi M.J."/>
            <person name="Parisi M."/>
            <person name="Parts L."/>
            <person name="Pedersen J.S."/>
            <person name="Pesole G."/>
            <person name="Phillippy A.M."/>
            <person name="Ponting C.P."/>
            <person name="Pop M."/>
            <person name="Porcelli D."/>
            <person name="Powell J.R."/>
            <person name="Prohaska S."/>
            <person name="Pruitt K."/>
            <person name="Puig M."/>
            <person name="Quesneville H."/>
            <person name="Ram K.R."/>
            <person name="Rand D."/>
            <person name="Rasmussen M.D."/>
            <person name="Reed L.K."/>
            <person name="Reenan R."/>
            <person name="Reily A."/>
            <person name="Remington K.A."/>
            <person name="Rieger T.T."/>
            <person name="Ritchie M.G."/>
            <person name="Robin C."/>
            <person name="Rogers Y.H."/>
            <person name="Rohde C."/>
            <person name="Rozas J."/>
            <person name="Rubenfield M.J."/>
            <person name="Ruiz A."/>
            <person name="Russo S."/>
            <person name="Salzberg S.L."/>
            <person name="Sanchez-Gracia A."/>
            <person name="Saranga D.J."/>
            <person name="Sato H."/>
            <person name="Schaeffer S.W."/>
            <person name="Schatz M.C."/>
            <person name="Schlenke T."/>
            <person name="Schwartz R."/>
            <person name="Segarra C."/>
            <person name="Singh R.S."/>
            <person name="Sirot L."/>
            <person name="Sirota M."/>
            <person name="Sisneros N.B."/>
            <person name="Smith C.D."/>
            <person name="Smith T.F."/>
            <person name="Spieth J."/>
            <person name="Stage D.E."/>
            <person name="Stark A."/>
            <person name="Stephan W."/>
            <person name="Strausberg R.L."/>
            <person name="Strempel S."/>
            <person name="Sturgill D."/>
            <person name="Sutton G."/>
            <person name="Sutton G.G."/>
            <person name="Tao W."/>
            <person name="Teichmann S."/>
            <person name="Tobari Y.N."/>
            <person name="Tomimura Y."/>
            <person name="Tsolas J.M."/>
            <person name="Valente V.L."/>
            <person name="Venter E."/>
            <person name="Venter J.C."/>
            <person name="Vicario S."/>
            <person name="Vieira F.G."/>
            <person name="Vilella A.J."/>
            <person name="Villasante A."/>
            <person name="Walenz B."/>
            <person name="Wang J."/>
            <person name="Wasserman M."/>
            <person name="Watts T."/>
            <person name="Wilson D."/>
            <person name="Wilson R.K."/>
            <person name="Wing R.A."/>
            <person name="Wolfner M.F."/>
            <person name="Wong A."/>
            <person name="Wong G.K."/>
            <person name="Wu C.I."/>
            <person name="Wu G."/>
            <person name="Yamamoto D."/>
            <person name="Yang H.P."/>
            <person name="Yang S.P."/>
            <person name="Yorke J.A."/>
            <person name="Yoshida K."/>
            <person name="Zdobnov E."/>
            <person name="Zhang P."/>
            <person name="Zhang Y."/>
            <person name="Zimin A.V."/>
            <person name="Baldwin J."/>
            <person name="Abdouelleil A."/>
            <person name="Abdulkadir J."/>
            <person name="Abebe A."/>
            <person name="Abera B."/>
            <person name="Abreu J."/>
            <person name="Acer S.C."/>
            <person name="Aftuck L."/>
            <person name="Alexander A."/>
            <person name="An P."/>
            <person name="Anderson E."/>
            <person name="Anderson S."/>
            <person name="Arachi H."/>
            <person name="Azer M."/>
            <person name="Bachantsang P."/>
            <person name="Barry A."/>
            <person name="Bayul T."/>
            <person name="Berlin A."/>
            <person name="Bessette D."/>
            <person name="Bloom T."/>
            <person name="Blye J."/>
            <person name="Boguslavskiy L."/>
            <person name="Bonnet C."/>
            <person name="Boukhgalter B."/>
            <person name="Bourzgui I."/>
            <person name="Brown A."/>
            <person name="Cahill P."/>
            <person name="Channer S."/>
            <person name="Cheshatsang Y."/>
            <person name="Chuda L."/>
            <person name="Citroen M."/>
            <person name="Collymore A."/>
            <person name="Cooke P."/>
            <person name="Costello M."/>
            <person name="D'Aco K."/>
            <person name="Daza R."/>
            <person name="De Haan G."/>
            <person name="DeGray S."/>
            <person name="DeMaso C."/>
            <person name="Dhargay N."/>
            <person name="Dooley K."/>
            <person name="Dooley E."/>
            <person name="Doricent M."/>
            <person name="Dorje P."/>
            <person name="Dorjee K."/>
            <person name="Dupes A."/>
            <person name="Elong R."/>
            <person name="Falk J."/>
            <person name="Farina A."/>
            <person name="Faro S."/>
            <person name="Ferguson D."/>
            <person name="Fisher S."/>
            <person name="Foley C.D."/>
            <person name="Franke A."/>
            <person name="Friedrich D."/>
            <person name="Gadbois L."/>
            <person name="Gearin G."/>
            <person name="Gearin C.R."/>
            <person name="Giannoukos G."/>
            <person name="Goode T."/>
            <person name="Graham J."/>
            <person name="Grandbois E."/>
            <person name="Grewal S."/>
            <person name="Gyaltsen K."/>
            <person name="Hafez N."/>
            <person name="Hagos B."/>
            <person name="Hall J."/>
            <person name="Henson C."/>
            <person name="Hollinger A."/>
            <person name="Honan T."/>
            <person name="Huard M.D."/>
            <person name="Hughes L."/>
            <person name="Hurhula B."/>
            <person name="Husby M.E."/>
            <person name="Kamat A."/>
            <person name="Kanga B."/>
            <person name="Kashin S."/>
            <person name="Khazanovich D."/>
            <person name="Kisner P."/>
            <person name="Lance K."/>
            <person name="Lara M."/>
            <person name="Lee W."/>
            <person name="Lennon N."/>
            <person name="Letendre F."/>
            <person name="LeVine R."/>
            <person name="Lipovsky A."/>
            <person name="Liu X."/>
            <person name="Liu J."/>
            <person name="Liu S."/>
            <person name="Lokyitsang T."/>
            <person name="Lokyitsang Y."/>
            <person name="Lubonja R."/>
            <person name="Lui A."/>
            <person name="MacDonald P."/>
            <person name="Magnisalis V."/>
            <person name="Maru K."/>
            <person name="Matthews C."/>
            <person name="McCusker W."/>
            <person name="McDonough S."/>
            <person name="Mehta T."/>
            <person name="Meldrim J."/>
            <person name="Meneus L."/>
            <person name="Mihai O."/>
            <person name="Mihalev A."/>
            <person name="Mihova T."/>
            <person name="Mittelman R."/>
            <person name="Mlenga V."/>
            <person name="Montmayeur A."/>
            <person name="Mulrain L."/>
            <person name="Navidi A."/>
            <person name="Naylor J."/>
            <person name="Negash T."/>
            <person name="Nguyen T."/>
            <person name="Nguyen N."/>
            <person name="Nicol R."/>
            <person name="Norbu C."/>
            <person name="Norbu N."/>
            <person name="Novod N."/>
            <person name="O'Neill B."/>
            <person name="Osman S."/>
            <person name="Markiewicz E."/>
            <person name="Oyono O.L."/>
            <person name="Patti C."/>
            <person name="Phunkhang P."/>
            <person name="Pierre F."/>
            <person name="Priest M."/>
            <person name="Raghuraman S."/>
            <person name="Rege F."/>
            <person name="Reyes R."/>
            <person name="Rise C."/>
            <person name="Rogov P."/>
            <person name="Ross K."/>
            <person name="Ryan E."/>
            <person name="Settipalli S."/>
            <person name="Shea T."/>
            <person name="Sherpa N."/>
            <person name="Shi L."/>
            <person name="Shih D."/>
            <person name="Sparrow T."/>
            <person name="Spaulding J."/>
            <person name="Stalker J."/>
            <person name="Stange-Thomann N."/>
            <person name="Stavropoulos S."/>
            <person name="Stone C."/>
            <person name="Strader C."/>
            <person name="Tesfaye S."/>
            <person name="Thomson T."/>
            <person name="Thoulutsang Y."/>
            <person name="Thoulutsang D."/>
            <person name="Topham K."/>
            <person name="Topping I."/>
            <person name="Tsamla T."/>
            <person name="Vassiliev H."/>
            <person name="Vo A."/>
            <person name="Wangchuk T."/>
            <person name="Wangdi T."/>
            <person name="Weiand M."/>
            <person name="Wilkinson J."/>
            <person name="Wilson A."/>
            <person name="Yadav S."/>
            <person name="Young G."/>
            <person name="Yu Q."/>
            <person name="Zembek L."/>
            <person name="Zhong D."/>
            <person name="Zimmer A."/>
            <person name="Zwirko Z."/>
            <person name="Jaffe D.B."/>
            <person name="Alvarez P."/>
            <person name="Brockman W."/>
            <person name="Butler J."/>
            <person name="Chin C."/>
            <person name="Gnerre S."/>
            <person name="Grabherr M."/>
            <person name="Kleber M."/>
            <person name="Mauceli E."/>
            <person name="MacCallum I."/>
        </authorList>
    </citation>
    <scope>NUCLEOTIDE SEQUENCE [LARGE SCALE GENOMIC DNA]</scope>
    <source>
        <strain evidence="2">Tucson 14030-0811.24</strain>
    </source>
</reference>
<proteinExistence type="predicted"/>
<evidence type="ECO:0000313" key="1">
    <source>
        <dbReference type="EMBL" id="EDW79711.2"/>
    </source>
</evidence>